<dbReference type="PANTHER" id="PTHR10133">
    <property type="entry name" value="DNA POLYMERASE I"/>
    <property type="match status" value="1"/>
</dbReference>
<dbReference type="InterPro" id="IPR001098">
    <property type="entry name" value="DNA-dir_DNA_pol_A_palm_dom"/>
</dbReference>
<dbReference type="SUPFAM" id="SSF56672">
    <property type="entry name" value="DNA/RNA polymerases"/>
    <property type="match status" value="2"/>
</dbReference>
<evidence type="ECO:0000256" key="4">
    <source>
        <dbReference type="ARBA" id="ARBA00020311"/>
    </source>
</evidence>
<reference evidence="12 13" key="1">
    <citation type="submission" date="2019-03" db="EMBL/GenBank/DDBJ databases">
        <title>New insights into Acidothiobacillus thiooxidans sulfur metabolism through coupled gene expression, solution geochemistry, microscopy and spectroscopy analyses.</title>
        <authorList>
            <person name="Camacho D."/>
            <person name="Frazao R."/>
            <person name="Fouillen A."/>
            <person name="Nanci A."/>
            <person name="Lang B.F."/>
            <person name="Apte S.C."/>
            <person name="Baron C."/>
            <person name="Warren L.A."/>
        </authorList>
    </citation>
    <scope>NUCLEOTIDE SEQUENCE [LARGE SCALE GENOMIC DNA]</scope>
    <source>
        <strain evidence="12 13">ATCC 19377</strain>
    </source>
</reference>
<dbReference type="GO" id="GO:0006261">
    <property type="term" value="P:DNA-templated DNA replication"/>
    <property type="evidence" value="ECO:0007669"/>
    <property type="project" value="InterPro"/>
</dbReference>
<name>A0A543Q4A1_ACITH</name>
<evidence type="ECO:0000256" key="2">
    <source>
        <dbReference type="ARBA" id="ARBA00011541"/>
    </source>
</evidence>
<comment type="caution">
    <text evidence="12">The sequence shown here is derived from an EMBL/GenBank/DDBJ whole genome shotgun (WGS) entry which is preliminary data.</text>
</comment>
<dbReference type="InterPro" id="IPR012337">
    <property type="entry name" value="RNaseH-like_sf"/>
</dbReference>
<dbReference type="Gene3D" id="1.10.150.20">
    <property type="entry name" value="5' to 3' exonuclease, C-terminal subdomain"/>
    <property type="match status" value="2"/>
</dbReference>
<evidence type="ECO:0000313" key="12">
    <source>
        <dbReference type="EMBL" id="TQN51159.1"/>
    </source>
</evidence>
<comment type="subunit">
    <text evidence="2">Single-chain monomer with multiple functions.</text>
</comment>
<dbReference type="AlphaFoldDB" id="A0A543Q4A1"/>
<evidence type="ECO:0000313" key="13">
    <source>
        <dbReference type="Proteomes" id="UP000315403"/>
    </source>
</evidence>
<dbReference type="GO" id="GO:0003677">
    <property type="term" value="F:DNA binding"/>
    <property type="evidence" value="ECO:0007669"/>
    <property type="project" value="UniProtKB-KW"/>
</dbReference>
<evidence type="ECO:0000256" key="9">
    <source>
        <dbReference type="ARBA" id="ARBA00023125"/>
    </source>
</evidence>
<dbReference type="PROSITE" id="PS00447">
    <property type="entry name" value="DNA_POLYMERASE_A"/>
    <property type="match status" value="1"/>
</dbReference>
<keyword evidence="7" id="KW-0235">DNA replication</keyword>
<keyword evidence="5 12" id="KW-0808">Transferase</keyword>
<dbReference type="InterPro" id="IPR019760">
    <property type="entry name" value="DNA-dir_DNA_pol_A_CS"/>
</dbReference>
<evidence type="ECO:0000259" key="11">
    <source>
        <dbReference type="SMART" id="SM00482"/>
    </source>
</evidence>
<dbReference type="EC" id="2.7.7.7" evidence="3"/>
<dbReference type="Proteomes" id="UP000315403">
    <property type="component" value="Unassembled WGS sequence"/>
</dbReference>
<evidence type="ECO:0000256" key="5">
    <source>
        <dbReference type="ARBA" id="ARBA00022679"/>
    </source>
</evidence>
<evidence type="ECO:0000256" key="6">
    <source>
        <dbReference type="ARBA" id="ARBA00022695"/>
    </source>
</evidence>
<evidence type="ECO:0000256" key="7">
    <source>
        <dbReference type="ARBA" id="ARBA00022705"/>
    </source>
</evidence>
<dbReference type="InterPro" id="IPR002298">
    <property type="entry name" value="DNA_polymerase_A"/>
</dbReference>
<feature type="domain" description="DNA-directed DNA polymerase family A palm" evidence="11">
    <location>
        <begin position="440"/>
        <end position="775"/>
    </location>
</feature>
<keyword evidence="8" id="KW-0239">DNA-directed DNA polymerase</keyword>
<evidence type="ECO:0000256" key="1">
    <source>
        <dbReference type="ARBA" id="ARBA00007705"/>
    </source>
</evidence>
<comment type="catalytic activity">
    <reaction evidence="10">
        <text>DNA(n) + a 2'-deoxyribonucleoside 5'-triphosphate = DNA(n+1) + diphosphate</text>
        <dbReference type="Rhea" id="RHEA:22508"/>
        <dbReference type="Rhea" id="RHEA-COMP:17339"/>
        <dbReference type="Rhea" id="RHEA-COMP:17340"/>
        <dbReference type="ChEBI" id="CHEBI:33019"/>
        <dbReference type="ChEBI" id="CHEBI:61560"/>
        <dbReference type="ChEBI" id="CHEBI:173112"/>
        <dbReference type="EC" id="2.7.7.7"/>
    </reaction>
</comment>
<evidence type="ECO:0000256" key="8">
    <source>
        <dbReference type="ARBA" id="ARBA00022932"/>
    </source>
</evidence>
<dbReference type="InterPro" id="IPR036397">
    <property type="entry name" value="RNaseH_sf"/>
</dbReference>
<evidence type="ECO:0000256" key="10">
    <source>
        <dbReference type="ARBA" id="ARBA00049244"/>
    </source>
</evidence>
<dbReference type="InterPro" id="IPR043502">
    <property type="entry name" value="DNA/RNA_pol_sf"/>
</dbReference>
<organism evidence="12 13">
    <name type="scientific">Acidithiobacillus thiooxidans ATCC 19377</name>
    <dbReference type="NCBI Taxonomy" id="637390"/>
    <lineage>
        <taxon>Bacteria</taxon>
        <taxon>Pseudomonadati</taxon>
        <taxon>Pseudomonadota</taxon>
        <taxon>Acidithiobacillia</taxon>
        <taxon>Acidithiobacillales</taxon>
        <taxon>Acidithiobacillaceae</taxon>
        <taxon>Acidithiobacillus</taxon>
    </lineage>
</organism>
<dbReference type="SUPFAM" id="SSF53098">
    <property type="entry name" value="Ribonuclease H-like"/>
    <property type="match status" value="1"/>
</dbReference>
<dbReference type="Gene3D" id="3.30.420.10">
    <property type="entry name" value="Ribonuclease H-like superfamily/Ribonuclease H"/>
    <property type="match status" value="1"/>
</dbReference>
<gene>
    <name evidence="12" type="primary">polA_1</name>
    <name evidence="12" type="ORF">DLNHIDIE_01027</name>
</gene>
<evidence type="ECO:0000256" key="3">
    <source>
        <dbReference type="ARBA" id="ARBA00012417"/>
    </source>
</evidence>
<sequence length="814" mass="89678">MTFLSVDEAGYETVCRPQLFATAQALPELESALQNGPCEVILDFETTGATPWLQGTLTGKIGDEWTITQYRKKYGCTADSKLRARVLSIGVPDNHFRAAFDLDRMDEAEQRRLIQLLSGHYWVGHNLQFDYAWALSICPDVRPTKLIDTMLMVTCFRSELPYEMQAATEPNRTCLAPLRTYARAKALSKAQDGGGGVVSLRALSLLFFDVDMDKRYQKPINWTPAYLTAAHHDYCLGDIDVPGHLARLLMGLPCNTPMQGLLAGMQQAAGYAAYNTMTEALHTLVRMQRKGFYWDTAKAAVLGVELQQEAENALPTLLSVAPSLEPFTETLMDPAKGMTDVLKTAIGEALYQETGQQMPKTNKGEDSTSADALKQAFPNSRIVAPYLKVVDAISEIKKLREYGAVAAMASDGRIHAATSILTTTGRTSSRNPNLQNIPRDPRFRSIFAAPVGYKLIATDFSSVELRIAAALGVRALKLLHQILAAQRGHAALQTVLQTPLANLRWIFREVPELQMWLANPLQSIPASIRTAKAEPGRDVIFRVRALAVAKQFCMPVQTIWRASGGDPTMLAMRRAFADGLDPHIMTALAMEAAAGRFDLQGKLPVDYLQSLSPEERKTLKTALKGPRQAAKGVNFGLLYGMSAEGLHEYGKTGYGLDWTLDEAVSARQVFFNLYPELALWHWLLKYAMKQKRPVLNPYNPSEMQTAEAGGKVYWGSTLSGRPTVAAKTTAASNYMDQGSGAEIALTAINRLPDDVKAMLVNFVHDEIILEVPEERVAEVQAALEQTMIAAADSFLMPFRVPTEVESAVGDCWIH</sequence>
<dbReference type="GO" id="GO:0006302">
    <property type="term" value="P:double-strand break repair"/>
    <property type="evidence" value="ECO:0007669"/>
    <property type="project" value="TreeGrafter"/>
</dbReference>
<protein>
    <recommendedName>
        <fullName evidence="4">DNA polymerase I</fullName>
        <ecNumber evidence="3">2.7.7.7</ecNumber>
    </recommendedName>
</protein>
<dbReference type="Pfam" id="PF00476">
    <property type="entry name" value="DNA_pol_A"/>
    <property type="match status" value="2"/>
</dbReference>
<dbReference type="GO" id="GO:0003887">
    <property type="term" value="F:DNA-directed DNA polymerase activity"/>
    <property type="evidence" value="ECO:0007669"/>
    <property type="project" value="UniProtKB-KW"/>
</dbReference>
<accession>A0A543Q4A1</accession>
<keyword evidence="9" id="KW-0238">DNA-binding</keyword>
<dbReference type="RefSeq" id="WP_142087118.1">
    <property type="nucleotide sequence ID" value="NZ_SZUV01000001.1"/>
</dbReference>
<dbReference type="EMBL" id="SZUV01000001">
    <property type="protein sequence ID" value="TQN51159.1"/>
    <property type="molecule type" value="Genomic_DNA"/>
</dbReference>
<dbReference type="PANTHER" id="PTHR10133:SF27">
    <property type="entry name" value="DNA POLYMERASE NU"/>
    <property type="match status" value="1"/>
</dbReference>
<proteinExistence type="inferred from homology"/>
<dbReference type="Gene3D" id="3.30.70.370">
    <property type="match status" value="2"/>
</dbReference>
<dbReference type="SMART" id="SM00482">
    <property type="entry name" value="POLAc"/>
    <property type="match status" value="1"/>
</dbReference>
<comment type="similarity">
    <text evidence="1">Belongs to the DNA polymerase type-A family.</text>
</comment>
<keyword evidence="6 12" id="KW-0548">Nucleotidyltransferase</keyword>